<dbReference type="AlphaFoldDB" id="A0A803MCK3"/>
<dbReference type="PANTHER" id="PTHR31276">
    <property type="match status" value="1"/>
</dbReference>
<proteinExistence type="predicted"/>
<reference evidence="3" key="2">
    <citation type="submission" date="2021-03" db="UniProtKB">
        <authorList>
            <consortium name="EnsemblPlants"/>
        </authorList>
    </citation>
    <scope>IDENTIFICATION</scope>
</reference>
<evidence type="ECO:0000313" key="3">
    <source>
        <dbReference type="EnsemblPlants" id="AUR62027196-RA:cds"/>
    </source>
</evidence>
<sequence>MKNPELIELLGFLNLRSSIGCGSLVRCNSVAAVVDGGEVRFAVGHLGSSRWFVRLLVNWDLLLYVNGAVGLVDGGIGGLVVGCGAVTLGMVKREGVRTIFGYKKGKVKFCVQTNSNAATPILLLELAVPTTILAREMRGGVLRIALECSSMPSTNDPFSLLEMPVWKMYCNGRRVGFSVRRRPSKADTEVLWKMKDVVVGAGVVSGKEVGCEEDDIMYLRGNFERAQTRPSPVGPPKLTARPAGPGLAKGWCVPKQQATDAQQQPNINYVCSQGVDCKPIQPERNGGKSRMEEEEKVYSWLCALAQTDQALAFEYVESTKQGQNLFQLFSALKDKDIQLKSKDVLVEDQSHSSHPASRRWMQLPRMDNSINCFTFLDKESLAVGTELSVIGKDIMCQAIASIDDLLDMMDLVCSFICHSDGSTVEALSTENRQRIQITREELSRIGLQVLGVAMKELEMKIGVEGKLIGDSKESDMVGLMTFYDPLKDSAKLALWCLAKKGVEEKVVTGDSLSLALRICEEVGISTTHIITGPELELLDWLTLALSMKPSKKTIVLARLTPTQKQQMVQALQNGDHVVGFLGDGINDPLALETANVGISVDHEVIFSRSVDCYQQKINLYWHSLTTYENFV</sequence>
<dbReference type="InterPro" id="IPR012946">
    <property type="entry name" value="X8"/>
</dbReference>
<dbReference type="SUPFAM" id="SSF56784">
    <property type="entry name" value="HAD-like"/>
    <property type="match status" value="1"/>
</dbReference>
<dbReference type="InterPro" id="IPR023299">
    <property type="entry name" value="ATPase_P-typ_cyto_dom_N"/>
</dbReference>
<feature type="domain" description="X8" evidence="2">
    <location>
        <begin position="250"/>
        <end position="304"/>
    </location>
</feature>
<dbReference type="GO" id="GO:0010274">
    <property type="term" value="P:hydrotropism"/>
    <property type="evidence" value="ECO:0007669"/>
    <property type="project" value="InterPro"/>
</dbReference>
<dbReference type="PRINTS" id="PR00119">
    <property type="entry name" value="CATATPASE"/>
</dbReference>
<evidence type="ECO:0000256" key="1">
    <source>
        <dbReference type="ARBA" id="ARBA00022729"/>
    </source>
</evidence>
<evidence type="ECO:0000313" key="4">
    <source>
        <dbReference type="Proteomes" id="UP000596660"/>
    </source>
</evidence>
<dbReference type="InterPro" id="IPR023214">
    <property type="entry name" value="HAD_sf"/>
</dbReference>
<dbReference type="Proteomes" id="UP000596660">
    <property type="component" value="Unplaced"/>
</dbReference>
<dbReference type="Pfam" id="PF04759">
    <property type="entry name" value="DUF617"/>
    <property type="match status" value="1"/>
</dbReference>
<dbReference type="SUPFAM" id="SSF81660">
    <property type="entry name" value="Metal cation-transporting ATPase, ATP-binding domain N"/>
    <property type="match status" value="1"/>
</dbReference>
<name>A0A803MCK3_CHEQI</name>
<protein>
    <recommendedName>
        <fullName evidence="2">X8 domain-containing protein</fullName>
    </recommendedName>
</protein>
<evidence type="ECO:0000259" key="2">
    <source>
        <dbReference type="SMART" id="SM00768"/>
    </source>
</evidence>
<organism evidence="3 4">
    <name type="scientific">Chenopodium quinoa</name>
    <name type="common">Quinoa</name>
    <dbReference type="NCBI Taxonomy" id="63459"/>
    <lineage>
        <taxon>Eukaryota</taxon>
        <taxon>Viridiplantae</taxon>
        <taxon>Streptophyta</taxon>
        <taxon>Embryophyta</taxon>
        <taxon>Tracheophyta</taxon>
        <taxon>Spermatophyta</taxon>
        <taxon>Magnoliopsida</taxon>
        <taxon>eudicotyledons</taxon>
        <taxon>Gunneridae</taxon>
        <taxon>Pentapetalae</taxon>
        <taxon>Caryophyllales</taxon>
        <taxon>Chenopodiaceae</taxon>
        <taxon>Chenopodioideae</taxon>
        <taxon>Atripliceae</taxon>
        <taxon>Chenopodium</taxon>
    </lineage>
</organism>
<dbReference type="Gene3D" id="3.40.1110.10">
    <property type="entry name" value="Calcium-transporting ATPase, cytoplasmic domain N"/>
    <property type="match status" value="1"/>
</dbReference>
<dbReference type="PANTHER" id="PTHR31276:SF10">
    <property type="entry name" value="PROTEIN MIZU-KUSSEI 1-LIKE"/>
    <property type="match status" value="1"/>
</dbReference>
<dbReference type="GO" id="GO:0000166">
    <property type="term" value="F:nucleotide binding"/>
    <property type="evidence" value="ECO:0007669"/>
    <property type="project" value="InterPro"/>
</dbReference>
<dbReference type="InterPro" id="IPR036412">
    <property type="entry name" value="HAD-like_sf"/>
</dbReference>
<dbReference type="Gene3D" id="3.40.50.1000">
    <property type="entry name" value="HAD superfamily/HAD-like"/>
    <property type="match status" value="1"/>
</dbReference>
<dbReference type="InterPro" id="IPR006460">
    <property type="entry name" value="MIZ1-like_pln"/>
</dbReference>
<reference evidence="3" key="1">
    <citation type="journal article" date="2017" name="Nature">
        <title>The genome of Chenopodium quinoa.</title>
        <authorList>
            <person name="Jarvis D.E."/>
            <person name="Ho Y.S."/>
            <person name="Lightfoot D.J."/>
            <person name="Schmoeckel S.M."/>
            <person name="Li B."/>
            <person name="Borm T.J.A."/>
            <person name="Ohyanagi H."/>
            <person name="Mineta K."/>
            <person name="Michell C.T."/>
            <person name="Saber N."/>
            <person name="Kharbatia N.M."/>
            <person name="Rupper R.R."/>
            <person name="Sharp A.R."/>
            <person name="Dally N."/>
            <person name="Boughton B.A."/>
            <person name="Woo Y.H."/>
            <person name="Gao G."/>
            <person name="Schijlen E.G.W.M."/>
            <person name="Guo X."/>
            <person name="Momin A.A."/>
            <person name="Negrao S."/>
            <person name="Al-Babili S."/>
            <person name="Gehring C."/>
            <person name="Roessner U."/>
            <person name="Jung C."/>
            <person name="Murphy K."/>
            <person name="Arold S.T."/>
            <person name="Gojobori T."/>
            <person name="van der Linden C.G."/>
            <person name="van Loo E.N."/>
            <person name="Jellen E.N."/>
            <person name="Maughan P.J."/>
            <person name="Tester M."/>
        </authorList>
    </citation>
    <scope>NUCLEOTIDE SEQUENCE [LARGE SCALE GENOMIC DNA]</scope>
    <source>
        <strain evidence="3">cv. PI 614886</strain>
    </source>
</reference>
<dbReference type="Gramene" id="AUR62027196-RA">
    <property type="protein sequence ID" value="AUR62027196-RA:cds"/>
    <property type="gene ID" value="AUR62027196"/>
</dbReference>
<keyword evidence="4" id="KW-1185">Reference proteome</keyword>
<dbReference type="EnsemblPlants" id="AUR62027196-RA">
    <property type="protein sequence ID" value="AUR62027196-RA:cds"/>
    <property type="gene ID" value="AUR62027196"/>
</dbReference>
<keyword evidence="1" id="KW-0732">Signal</keyword>
<accession>A0A803MCK3</accession>
<dbReference type="Pfam" id="PF07983">
    <property type="entry name" value="X8"/>
    <property type="match status" value="1"/>
</dbReference>
<dbReference type="NCBIfam" id="TIGR01570">
    <property type="entry name" value="A_thal_3588"/>
    <property type="match status" value="1"/>
</dbReference>
<dbReference type="SMART" id="SM00768">
    <property type="entry name" value="X8"/>
    <property type="match status" value="1"/>
</dbReference>